<dbReference type="OrthoDB" id="5975347at2759"/>
<keyword evidence="10" id="KW-0256">Endoplasmic reticulum</keyword>
<comment type="subcellular location">
    <subcellularLocation>
        <location evidence="2">Cell projection</location>
        <location evidence="2">Growth cone membrane</location>
        <topology evidence="2">Multi-pass membrane protein</topology>
    </subcellularLocation>
    <subcellularLocation>
        <location evidence="3">Endoplasmic reticulum membrane</location>
        <topology evidence="3">Multi-pass membrane protein</topology>
    </subcellularLocation>
    <subcellularLocation>
        <location evidence="1">Recycling endosome membrane</location>
        <topology evidence="1">Multi-pass membrane protein</topology>
    </subcellularLocation>
</comment>
<evidence type="ECO:0000313" key="20">
    <source>
        <dbReference type="EMBL" id="KAJ8025661.1"/>
    </source>
</evidence>
<feature type="transmembrane region" description="Helical" evidence="18">
    <location>
        <begin position="78"/>
        <end position="97"/>
    </location>
</feature>
<dbReference type="PROSITE" id="PS50178">
    <property type="entry name" value="ZF_FYVE"/>
    <property type="match status" value="1"/>
</dbReference>
<evidence type="ECO:0000256" key="2">
    <source>
        <dbReference type="ARBA" id="ARBA00004460"/>
    </source>
</evidence>
<dbReference type="InterPro" id="IPR000306">
    <property type="entry name" value="Znf_FYVE"/>
</dbReference>
<evidence type="ECO:0000256" key="16">
    <source>
        <dbReference type="PROSITE-ProRule" id="PRU00091"/>
    </source>
</evidence>
<dbReference type="GO" id="GO:0071787">
    <property type="term" value="P:endoplasmic reticulum tubular network formation"/>
    <property type="evidence" value="ECO:0007669"/>
    <property type="project" value="InterPro"/>
</dbReference>
<evidence type="ECO:0000256" key="6">
    <source>
        <dbReference type="ARBA" id="ARBA00022692"/>
    </source>
</evidence>
<name>A0A9Q0YQ15_HOLLE</name>
<gene>
    <name evidence="20" type="ORF">HOLleu_33282</name>
</gene>
<organism evidence="20 21">
    <name type="scientific">Holothuria leucospilota</name>
    <name type="common">Black long sea cucumber</name>
    <name type="synonym">Mertensiothuria leucospilota</name>
    <dbReference type="NCBI Taxonomy" id="206669"/>
    <lineage>
        <taxon>Eukaryota</taxon>
        <taxon>Metazoa</taxon>
        <taxon>Echinodermata</taxon>
        <taxon>Eleutherozoa</taxon>
        <taxon>Echinozoa</taxon>
        <taxon>Holothuroidea</taxon>
        <taxon>Aspidochirotacea</taxon>
        <taxon>Aspidochirotida</taxon>
        <taxon>Holothuriidae</taxon>
        <taxon>Holothuria</taxon>
    </lineage>
</organism>
<dbReference type="GO" id="GO:0055038">
    <property type="term" value="C:recycling endosome membrane"/>
    <property type="evidence" value="ECO:0007669"/>
    <property type="project" value="UniProtKB-SubCell"/>
</dbReference>
<keyword evidence="21" id="KW-1185">Reference proteome</keyword>
<feature type="region of interest" description="Disordered" evidence="17">
    <location>
        <begin position="268"/>
        <end position="298"/>
    </location>
</feature>
<evidence type="ECO:0000256" key="8">
    <source>
        <dbReference type="ARBA" id="ARBA00022753"/>
    </source>
</evidence>
<feature type="transmembrane region" description="Helical" evidence="18">
    <location>
        <begin position="38"/>
        <end position="57"/>
    </location>
</feature>
<evidence type="ECO:0000256" key="7">
    <source>
        <dbReference type="ARBA" id="ARBA00022723"/>
    </source>
</evidence>
<keyword evidence="6 18" id="KW-0812">Transmembrane</keyword>
<feature type="transmembrane region" description="Helical" evidence="18">
    <location>
        <begin position="181"/>
        <end position="211"/>
    </location>
</feature>
<dbReference type="AlphaFoldDB" id="A0A9Q0YQ15"/>
<dbReference type="InterPro" id="IPR017455">
    <property type="entry name" value="Znf_FYVE-rel"/>
</dbReference>
<feature type="domain" description="FYVE-type" evidence="19">
    <location>
        <begin position="308"/>
        <end position="375"/>
    </location>
</feature>
<evidence type="ECO:0000256" key="10">
    <source>
        <dbReference type="ARBA" id="ARBA00022824"/>
    </source>
</evidence>
<dbReference type="InterPro" id="IPR011011">
    <property type="entry name" value="Znf_FYVE_PHD"/>
</dbReference>
<evidence type="ECO:0000256" key="14">
    <source>
        <dbReference type="ARBA" id="ARBA00023273"/>
    </source>
</evidence>
<dbReference type="InterPro" id="IPR013083">
    <property type="entry name" value="Znf_RING/FYVE/PHD"/>
</dbReference>
<evidence type="ECO:0000256" key="12">
    <source>
        <dbReference type="ARBA" id="ARBA00022989"/>
    </source>
</evidence>
<evidence type="ECO:0000256" key="3">
    <source>
        <dbReference type="ARBA" id="ARBA00004477"/>
    </source>
</evidence>
<dbReference type="SUPFAM" id="SSF57903">
    <property type="entry name" value="FYVE/PHD zinc finger"/>
    <property type="match status" value="1"/>
</dbReference>
<evidence type="ECO:0000256" key="11">
    <source>
        <dbReference type="ARBA" id="ARBA00022833"/>
    </source>
</evidence>
<keyword evidence="7" id="KW-0479">Metal-binding</keyword>
<evidence type="ECO:0000256" key="13">
    <source>
        <dbReference type="ARBA" id="ARBA00023136"/>
    </source>
</evidence>
<comment type="caution">
    <text evidence="20">The sequence shown here is derived from an EMBL/GenBank/DDBJ whole genome shotgun (WGS) entry which is preliminary data.</text>
</comment>
<dbReference type="Pfam" id="PF01363">
    <property type="entry name" value="FYVE"/>
    <property type="match status" value="1"/>
</dbReference>
<dbReference type="PANTHER" id="PTHR14543">
    <property type="entry name" value="PROTRUDIN"/>
    <property type="match status" value="1"/>
</dbReference>
<dbReference type="GO" id="GO:0072659">
    <property type="term" value="P:protein localization to plasma membrane"/>
    <property type="evidence" value="ECO:0007669"/>
    <property type="project" value="InterPro"/>
</dbReference>
<protein>
    <recommendedName>
        <fullName evidence="4">Protrudin</fullName>
    </recommendedName>
    <alternativeName>
        <fullName evidence="15">Zinc finger FYVE domain-containing protein 27</fullName>
    </alternativeName>
</protein>
<keyword evidence="12 18" id="KW-1133">Transmembrane helix</keyword>
<dbReference type="PANTHER" id="PTHR14543:SF1">
    <property type="entry name" value="PROTRUDIN"/>
    <property type="match status" value="1"/>
</dbReference>
<dbReference type="GO" id="GO:0016192">
    <property type="term" value="P:vesicle-mediated transport"/>
    <property type="evidence" value="ECO:0007669"/>
    <property type="project" value="InterPro"/>
</dbReference>
<dbReference type="Proteomes" id="UP001152320">
    <property type="component" value="Chromosome 17"/>
</dbReference>
<keyword evidence="5" id="KW-1003">Cell membrane</keyword>
<dbReference type="SMART" id="SM00064">
    <property type="entry name" value="FYVE"/>
    <property type="match status" value="1"/>
</dbReference>
<dbReference type="InterPro" id="IPR042405">
    <property type="entry name" value="Protrudin"/>
</dbReference>
<feature type="compositionally biased region" description="Polar residues" evidence="17">
    <location>
        <begin position="281"/>
        <end position="290"/>
    </location>
</feature>
<dbReference type="CDD" id="cd15723">
    <property type="entry name" value="FYVE_protrudin"/>
    <property type="match status" value="1"/>
</dbReference>
<reference evidence="20" key="1">
    <citation type="submission" date="2021-10" db="EMBL/GenBank/DDBJ databases">
        <title>Tropical sea cucumber genome reveals ecological adaptation and Cuvierian tubules defense mechanism.</title>
        <authorList>
            <person name="Chen T."/>
        </authorList>
    </citation>
    <scope>NUCLEOTIDE SEQUENCE</scope>
    <source>
        <strain evidence="20">Nanhai2018</strain>
        <tissue evidence="20">Muscle</tissue>
    </source>
</reference>
<evidence type="ECO:0000259" key="19">
    <source>
        <dbReference type="PROSITE" id="PS50178"/>
    </source>
</evidence>
<evidence type="ECO:0000256" key="18">
    <source>
        <dbReference type="SAM" id="Phobius"/>
    </source>
</evidence>
<evidence type="ECO:0000256" key="1">
    <source>
        <dbReference type="ARBA" id="ARBA00004195"/>
    </source>
</evidence>
<evidence type="ECO:0000256" key="17">
    <source>
        <dbReference type="SAM" id="MobiDB-lite"/>
    </source>
</evidence>
<dbReference type="GO" id="GO:0032584">
    <property type="term" value="C:growth cone membrane"/>
    <property type="evidence" value="ECO:0007669"/>
    <property type="project" value="UniProtKB-SubCell"/>
</dbReference>
<proteinExistence type="predicted"/>
<dbReference type="EMBL" id="JAIZAY010000017">
    <property type="protein sequence ID" value="KAJ8025661.1"/>
    <property type="molecule type" value="Genomic_DNA"/>
</dbReference>
<keyword evidence="9 16" id="KW-0863">Zinc-finger</keyword>
<dbReference type="Gene3D" id="3.30.40.10">
    <property type="entry name" value="Zinc/RING finger domain, C3HC4 (zinc finger)"/>
    <property type="match status" value="1"/>
</dbReference>
<keyword evidence="14" id="KW-0966">Cell projection</keyword>
<evidence type="ECO:0000256" key="4">
    <source>
        <dbReference type="ARBA" id="ARBA00015523"/>
    </source>
</evidence>
<evidence type="ECO:0000313" key="21">
    <source>
        <dbReference type="Proteomes" id="UP001152320"/>
    </source>
</evidence>
<keyword evidence="8" id="KW-0967">Endosome</keyword>
<evidence type="ECO:0000256" key="15">
    <source>
        <dbReference type="ARBA" id="ARBA00032025"/>
    </source>
</evidence>
<keyword evidence="11" id="KW-0862">Zinc</keyword>
<evidence type="ECO:0000256" key="5">
    <source>
        <dbReference type="ARBA" id="ARBA00022475"/>
    </source>
</evidence>
<accession>A0A9Q0YQ15</accession>
<evidence type="ECO:0000256" key="9">
    <source>
        <dbReference type="ARBA" id="ARBA00022771"/>
    </source>
</evidence>
<dbReference type="GO" id="GO:0008270">
    <property type="term" value="F:zinc ion binding"/>
    <property type="evidence" value="ECO:0007669"/>
    <property type="project" value="UniProtKB-KW"/>
</dbReference>
<dbReference type="GO" id="GO:0005789">
    <property type="term" value="C:endoplasmic reticulum membrane"/>
    <property type="evidence" value="ECO:0007669"/>
    <property type="project" value="UniProtKB-SubCell"/>
</dbReference>
<sequence>MAEEGKGVHQKTNEYDESLVRIVNISKLVKQYHHLRQLVWPFVTIFHNLVLIVSWDSPKKTIQVWLASLVLCLSAHKYYLLLLLLALLIVVAVLGWLCHLNSTLVEDHHSQYSNHTHPSKVIPDAIFDSAAKRDTEVERKKKTVLDCRLMIQDLSKFLDDSCKFLEAFYSLLSWSNICQSLIFYLSVAITILSSFLMPLNLSLSILVCLIFGANPGFLRVLQSSEISQNPAEVGADESAPPQKPKLVTVQIDSVSVSNLDNNVAQAELSGTESDKGENHTPVKNNTSSSSVEEHKAVAEKIQDESQKIPEKGECFSCLASFNSFRKRRRYCRSCGNHFCPKCCSKKLPRSALGATSPAAKVEKELVCNDCCRMLTNESHNPNLPSS</sequence>
<keyword evidence="13 18" id="KW-0472">Membrane</keyword>
<dbReference type="GO" id="GO:0071782">
    <property type="term" value="C:endoplasmic reticulum tubular network"/>
    <property type="evidence" value="ECO:0007669"/>
    <property type="project" value="TreeGrafter"/>
</dbReference>